<dbReference type="InterPro" id="IPR002646">
    <property type="entry name" value="PolA_pol_head_dom"/>
</dbReference>
<evidence type="ECO:0008006" key="13">
    <source>
        <dbReference type="Google" id="ProtNLM"/>
    </source>
</evidence>
<evidence type="ECO:0000256" key="7">
    <source>
        <dbReference type="ARBA" id="ARBA00022842"/>
    </source>
</evidence>
<keyword evidence="5" id="KW-0479">Metal-binding</keyword>
<evidence type="ECO:0000313" key="11">
    <source>
        <dbReference type="EMBL" id="OYQ19328.1"/>
    </source>
</evidence>
<evidence type="ECO:0000313" key="12">
    <source>
        <dbReference type="Proteomes" id="UP000216361"/>
    </source>
</evidence>
<dbReference type="Pfam" id="PF01743">
    <property type="entry name" value="PolyA_pol"/>
    <property type="match status" value="1"/>
</dbReference>
<keyword evidence="8" id="KW-0694">RNA-binding</keyword>
<dbReference type="GO" id="GO:0046872">
    <property type="term" value="F:metal ion binding"/>
    <property type="evidence" value="ECO:0007669"/>
    <property type="project" value="UniProtKB-KW"/>
</dbReference>
<evidence type="ECO:0000256" key="4">
    <source>
        <dbReference type="ARBA" id="ARBA00022695"/>
    </source>
</evidence>
<comment type="similarity">
    <text evidence="8">Belongs to the tRNA nucleotidyltransferase/poly(A) polymerase family.</text>
</comment>
<comment type="caution">
    <text evidence="11">The sequence shown here is derived from an EMBL/GenBank/DDBJ whole genome shotgun (WGS) entry which is preliminary data.</text>
</comment>
<comment type="cofactor">
    <cofactor evidence="1">
        <name>Mg(2+)</name>
        <dbReference type="ChEBI" id="CHEBI:18420"/>
    </cofactor>
</comment>
<accession>A0A255XQT5</accession>
<dbReference type="InterPro" id="IPR043519">
    <property type="entry name" value="NT_sf"/>
</dbReference>
<evidence type="ECO:0000259" key="9">
    <source>
        <dbReference type="Pfam" id="PF01743"/>
    </source>
</evidence>
<dbReference type="OrthoDB" id="9805698at2"/>
<keyword evidence="12" id="KW-1185">Reference proteome</keyword>
<protein>
    <recommendedName>
        <fullName evidence="13">Poly A polymerase head domain-containing protein</fullName>
    </recommendedName>
</protein>
<gene>
    <name evidence="11" type="ORF">CHR90_07810</name>
</gene>
<dbReference type="GO" id="GO:0000166">
    <property type="term" value="F:nucleotide binding"/>
    <property type="evidence" value="ECO:0007669"/>
    <property type="project" value="UniProtKB-KW"/>
</dbReference>
<proteinExistence type="inferred from homology"/>
<dbReference type="PANTHER" id="PTHR46173">
    <property type="entry name" value="CCA TRNA NUCLEOTIDYLTRANSFERASE 1, MITOCHONDRIAL"/>
    <property type="match status" value="1"/>
</dbReference>
<reference evidence="11 12" key="1">
    <citation type="submission" date="2017-07" db="EMBL/GenBank/DDBJ databases">
        <title>Elstera cyanobacteriorum sp. nov., a novel bacterium isolated from cyanobacterial aggregates in a eutrophic lake.</title>
        <authorList>
            <person name="Cai H."/>
        </authorList>
    </citation>
    <scope>NUCLEOTIDE SEQUENCE [LARGE SCALE GENOMIC DNA]</scope>
    <source>
        <strain evidence="11 12">TH019</strain>
    </source>
</reference>
<evidence type="ECO:0000256" key="6">
    <source>
        <dbReference type="ARBA" id="ARBA00022741"/>
    </source>
</evidence>
<dbReference type="SUPFAM" id="SSF81891">
    <property type="entry name" value="Poly A polymerase C-terminal region-like"/>
    <property type="match status" value="1"/>
</dbReference>
<sequence>MRLPPGDWWQGDAAQAVLAALDGQARFVGGAVRDALQGLPVRDVDLATPLLPETVMARAQAAGLKAIPTGIDHGTITLVSAGRPFEVTTLRRDVATDGRHATVAFTDQWHEDAARRDFTFNALYADADGQVSDPVGGLPDLAAGRLRFIGDARLRIEEDYLRLLRYFRFFARYARLPPDAALLAVLAETAPGLDRLSPERVWSELKRLLAGPTPIDSLRLMYQVGILPRLLPARPDGPAIFGELPDGADWAARLLALLPVGADLPGLATRLRWSTAELEFISVCQRIAEDNLETPYSIARRFGVDPIFSGLTVRRARGQEDREVWRGWLAAPLPPFPLGGADVQTLGVAPGPAMGRLLRAAEAWWDAGHCRADRAETLAYLKSLLPAP</sequence>
<evidence type="ECO:0000256" key="1">
    <source>
        <dbReference type="ARBA" id="ARBA00001946"/>
    </source>
</evidence>
<keyword evidence="2 8" id="KW-0808">Transferase</keyword>
<dbReference type="InterPro" id="IPR032828">
    <property type="entry name" value="PolyA_RNA-bd"/>
</dbReference>
<dbReference type="Proteomes" id="UP000216361">
    <property type="component" value="Unassembled WGS sequence"/>
</dbReference>
<dbReference type="EMBL" id="NOXS01000031">
    <property type="protein sequence ID" value="OYQ19328.1"/>
    <property type="molecule type" value="Genomic_DNA"/>
</dbReference>
<dbReference type="Gene3D" id="1.10.3090.10">
    <property type="entry name" value="cca-adding enzyme, domain 2"/>
    <property type="match status" value="1"/>
</dbReference>
<feature type="domain" description="Poly A polymerase head" evidence="9">
    <location>
        <begin position="25"/>
        <end position="147"/>
    </location>
</feature>
<evidence type="ECO:0000256" key="2">
    <source>
        <dbReference type="ARBA" id="ARBA00022679"/>
    </source>
</evidence>
<dbReference type="AlphaFoldDB" id="A0A255XQT5"/>
<dbReference type="CDD" id="cd05398">
    <property type="entry name" value="NT_ClassII-CCAase"/>
    <property type="match status" value="1"/>
</dbReference>
<keyword evidence="4" id="KW-0548">Nucleotidyltransferase</keyword>
<organism evidence="11 12">
    <name type="scientific">Elstera cyanobacteriorum</name>
    <dbReference type="NCBI Taxonomy" id="2022747"/>
    <lineage>
        <taxon>Bacteria</taxon>
        <taxon>Pseudomonadati</taxon>
        <taxon>Pseudomonadota</taxon>
        <taxon>Alphaproteobacteria</taxon>
        <taxon>Rhodospirillales</taxon>
        <taxon>Rhodospirillaceae</taxon>
        <taxon>Elstera</taxon>
    </lineage>
</organism>
<keyword evidence="7" id="KW-0460">Magnesium</keyword>
<dbReference type="RefSeq" id="WP_094408432.1">
    <property type="nucleotide sequence ID" value="NZ_BMJZ01000004.1"/>
</dbReference>
<dbReference type="GO" id="GO:0016779">
    <property type="term" value="F:nucleotidyltransferase activity"/>
    <property type="evidence" value="ECO:0007669"/>
    <property type="project" value="UniProtKB-KW"/>
</dbReference>
<feature type="domain" description="tRNA nucleotidyltransferase/poly(A) polymerase RNA and SrmB- binding" evidence="10">
    <location>
        <begin position="182"/>
        <end position="233"/>
    </location>
</feature>
<evidence type="ECO:0000256" key="8">
    <source>
        <dbReference type="RuleBase" id="RU003953"/>
    </source>
</evidence>
<name>A0A255XQT5_9PROT</name>
<evidence type="ECO:0000256" key="5">
    <source>
        <dbReference type="ARBA" id="ARBA00022723"/>
    </source>
</evidence>
<evidence type="ECO:0000256" key="3">
    <source>
        <dbReference type="ARBA" id="ARBA00022694"/>
    </source>
</evidence>
<dbReference type="Gene3D" id="3.30.460.10">
    <property type="entry name" value="Beta Polymerase, domain 2"/>
    <property type="match status" value="1"/>
</dbReference>
<dbReference type="GO" id="GO:0008033">
    <property type="term" value="P:tRNA processing"/>
    <property type="evidence" value="ECO:0007669"/>
    <property type="project" value="UniProtKB-KW"/>
</dbReference>
<dbReference type="InterPro" id="IPR050264">
    <property type="entry name" value="Bact_CCA-adding_enz_type3_sf"/>
</dbReference>
<keyword evidence="6" id="KW-0547">Nucleotide-binding</keyword>
<dbReference type="SUPFAM" id="SSF81301">
    <property type="entry name" value="Nucleotidyltransferase"/>
    <property type="match status" value="1"/>
</dbReference>
<keyword evidence="3" id="KW-0819">tRNA processing</keyword>
<dbReference type="GO" id="GO:0000049">
    <property type="term" value="F:tRNA binding"/>
    <property type="evidence" value="ECO:0007669"/>
    <property type="project" value="TreeGrafter"/>
</dbReference>
<evidence type="ECO:0000259" key="10">
    <source>
        <dbReference type="Pfam" id="PF12627"/>
    </source>
</evidence>
<dbReference type="Pfam" id="PF12627">
    <property type="entry name" value="PolyA_pol_RNAbd"/>
    <property type="match status" value="1"/>
</dbReference>
<dbReference type="PANTHER" id="PTHR46173:SF1">
    <property type="entry name" value="CCA TRNA NUCLEOTIDYLTRANSFERASE 1, MITOCHONDRIAL"/>
    <property type="match status" value="1"/>
</dbReference>